<protein>
    <submittedName>
        <fullName evidence="2">PIN domain nuclease of toxin-antitoxin system</fullName>
    </submittedName>
</protein>
<dbReference type="PANTHER" id="PTHR36173">
    <property type="entry name" value="RIBONUCLEASE VAPC16-RELATED"/>
    <property type="match status" value="1"/>
</dbReference>
<dbReference type="EMBL" id="JACHIA010000003">
    <property type="protein sequence ID" value="MBB6069967.1"/>
    <property type="molecule type" value="Genomic_DNA"/>
</dbReference>
<dbReference type="InterPro" id="IPR041705">
    <property type="entry name" value="PIN_Sll0205"/>
</dbReference>
<sequence>MNRVLLDTHTFLWLTLEDGRLSSAARAMIDAEDTRALVSIVSLWEIGIKSGIGKLDLPDDFDSFVAAELRKRAIAILDLELAHVYRVHALPLHHRDPFDRMLVAQSLAEGIPVVGRDRELDAYGVDRRW</sequence>
<dbReference type="AlphaFoldDB" id="A0A841GMW1"/>
<dbReference type="CDD" id="cd09872">
    <property type="entry name" value="PIN_Sll0205-like"/>
    <property type="match status" value="1"/>
</dbReference>
<dbReference type="SUPFAM" id="SSF88723">
    <property type="entry name" value="PIN domain-like"/>
    <property type="match status" value="1"/>
</dbReference>
<proteinExistence type="predicted"/>
<dbReference type="InterPro" id="IPR002716">
    <property type="entry name" value="PIN_dom"/>
</dbReference>
<organism evidence="2 3">
    <name type="scientific">Longimicrobium terrae</name>
    <dbReference type="NCBI Taxonomy" id="1639882"/>
    <lineage>
        <taxon>Bacteria</taxon>
        <taxon>Pseudomonadati</taxon>
        <taxon>Gemmatimonadota</taxon>
        <taxon>Longimicrobiia</taxon>
        <taxon>Longimicrobiales</taxon>
        <taxon>Longimicrobiaceae</taxon>
        <taxon>Longimicrobium</taxon>
    </lineage>
</organism>
<dbReference type="RefSeq" id="WP_170039594.1">
    <property type="nucleotide sequence ID" value="NZ_JABDTL010000002.1"/>
</dbReference>
<keyword evidence="3" id="KW-1185">Reference proteome</keyword>
<comment type="caution">
    <text evidence="2">The sequence shown here is derived from an EMBL/GenBank/DDBJ whole genome shotgun (WGS) entry which is preliminary data.</text>
</comment>
<dbReference type="InterPro" id="IPR029060">
    <property type="entry name" value="PIN-like_dom_sf"/>
</dbReference>
<dbReference type="PANTHER" id="PTHR36173:SF2">
    <property type="entry name" value="RIBONUCLEASE VAPC16"/>
    <property type="match status" value="1"/>
</dbReference>
<evidence type="ECO:0000259" key="1">
    <source>
        <dbReference type="Pfam" id="PF01850"/>
    </source>
</evidence>
<feature type="domain" description="PIN" evidence="1">
    <location>
        <begin position="4"/>
        <end position="123"/>
    </location>
</feature>
<gene>
    <name evidence="2" type="ORF">HNQ61_001584</name>
</gene>
<dbReference type="Pfam" id="PF01850">
    <property type="entry name" value="PIN"/>
    <property type="match status" value="1"/>
</dbReference>
<accession>A0A841GMW1</accession>
<reference evidence="2 3" key="1">
    <citation type="submission" date="2020-08" db="EMBL/GenBank/DDBJ databases">
        <title>Genomic Encyclopedia of Type Strains, Phase IV (KMG-IV): sequencing the most valuable type-strain genomes for metagenomic binning, comparative biology and taxonomic classification.</title>
        <authorList>
            <person name="Goeker M."/>
        </authorList>
    </citation>
    <scope>NUCLEOTIDE SEQUENCE [LARGE SCALE GENOMIC DNA]</scope>
    <source>
        <strain evidence="2 3">DSM 29007</strain>
    </source>
</reference>
<name>A0A841GMW1_9BACT</name>
<evidence type="ECO:0000313" key="3">
    <source>
        <dbReference type="Proteomes" id="UP000582837"/>
    </source>
</evidence>
<dbReference type="Proteomes" id="UP000582837">
    <property type="component" value="Unassembled WGS sequence"/>
</dbReference>
<dbReference type="InterPro" id="IPR052919">
    <property type="entry name" value="TA_system_RNase"/>
</dbReference>
<dbReference type="Gene3D" id="3.40.50.1010">
    <property type="entry name" value="5'-nuclease"/>
    <property type="match status" value="1"/>
</dbReference>
<evidence type="ECO:0000313" key="2">
    <source>
        <dbReference type="EMBL" id="MBB6069967.1"/>
    </source>
</evidence>